<dbReference type="AlphaFoldDB" id="A0A7C8IE25"/>
<protein>
    <submittedName>
        <fullName evidence="4">Glycerophosphodiester phosphodiesterase domain-containing protein</fullName>
    </submittedName>
</protein>
<evidence type="ECO:0000259" key="3">
    <source>
        <dbReference type="PROSITE" id="PS51704"/>
    </source>
</evidence>
<name>A0A7C8IE25_9PLEO</name>
<reference evidence="4 5" key="1">
    <citation type="submission" date="2020-01" db="EMBL/GenBank/DDBJ databases">
        <authorList>
            <consortium name="DOE Joint Genome Institute"/>
            <person name="Haridas S."/>
            <person name="Albert R."/>
            <person name="Binder M."/>
            <person name="Bloem J."/>
            <person name="Labutti K."/>
            <person name="Salamov A."/>
            <person name="Andreopoulos B."/>
            <person name="Baker S.E."/>
            <person name="Barry K."/>
            <person name="Bills G."/>
            <person name="Bluhm B.H."/>
            <person name="Cannon C."/>
            <person name="Castanera R."/>
            <person name="Culley D.E."/>
            <person name="Daum C."/>
            <person name="Ezra D."/>
            <person name="Gonzalez J.B."/>
            <person name="Henrissat B."/>
            <person name="Kuo A."/>
            <person name="Liang C."/>
            <person name="Lipzen A."/>
            <person name="Lutzoni F."/>
            <person name="Magnuson J."/>
            <person name="Mondo S."/>
            <person name="Nolan M."/>
            <person name="Ohm R."/>
            <person name="Pangilinan J."/>
            <person name="Park H.-J.H."/>
            <person name="Ramirez L."/>
            <person name="Alfaro M."/>
            <person name="Sun H."/>
            <person name="Tritt A."/>
            <person name="Yoshinaga Y."/>
            <person name="Zwiers L.-H.L."/>
            <person name="Turgeon B.G."/>
            <person name="Goodwin S.B."/>
            <person name="Spatafora J.W."/>
            <person name="Crous P.W."/>
            <person name="Grigoriev I.V."/>
        </authorList>
    </citation>
    <scope>NUCLEOTIDE SEQUENCE [LARGE SCALE GENOMIC DNA]</scope>
    <source>
        <strain evidence="4 5">CBS 611.86</strain>
    </source>
</reference>
<evidence type="ECO:0000313" key="5">
    <source>
        <dbReference type="Proteomes" id="UP000481861"/>
    </source>
</evidence>
<dbReference type="PROSITE" id="PS51704">
    <property type="entry name" value="GP_PDE"/>
    <property type="match status" value="1"/>
</dbReference>
<accession>A0A7C8IE25</accession>
<dbReference type="Proteomes" id="UP000481861">
    <property type="component" value="Unassembled WGS sequence"/>
</dbReference>
<evidence type="ECO:0000256" key="1">
    <source>
        <dbReference type="ARBA" id="ARBA00022801"/>
    </source>
</evidence>
<dbReference type="EMBL" id="JAADJZ010000002">
    <property type="protein sequence ID" value="KAF2877028.1"/>
    <property type="molecule type" value="Genomic_DNA"/>
</dbReference>
<dbReference type="PANTHER" id="PTHR22958">
    <property type="entry name" value="GLYCEROPHOSPHORYL DIESTER PHOSPHODIESTERASE"/>
    <property type="match status" value="1"/>
</dbReference>
<evidence type="ECO:0000313" key="4">
    <source>
        <dbReference type="EMBL" id="KAF2877028.1"/>
    </source>
</evidence>
<dbReference type="InterPro" id="IPR051578">
    <property type="entry name" value="GDPD"/>
</dbReference>
<proteinExistence type="predicted"/>
<comment type="caution">
    <text evidence="4">The sequence shown here is derived from an EMBL/GenBank/DDBJ whole genome shotgun (WGS) entry which is preliminary data.</text>
</comment>
<feature type="compositionally biased region" description="Basic and acidic residues" evidence="2">
    <location>
        <begin position="89"/>
        <end position="103"/>
    </location>
</feature>
<feature type="compositionally biased region" description="Polar residues" evidence="2">
    <location>
        <begin position="72"/>
        <end position="84"/>
    </location>
</feature>
<dbReference type="OrthoDB" id="197419at2759"/>
<dbReference type="SUPFAM" id="SSF51695">
    <property type="entry name" value="PLC-like phosphodiesterases"/>
    <property type="match status" value="1"/>
</dbReference>
<sequence length="313" mass="34453">MQPQSILAANKLGAKLVEFDVQVTKDLVPVLYHDYSLSESGTDVPIHDVNLDQFMLVAALQSPQSHPPSAIGLTTVSPDKSSNKGIKRSRSDTDAREESTDTHKRLRCTEEYIRNGVKPNTRGDFIQGSFVTLEDVLRQVPEHIGFNVEIKYPRICESRRAGHAPIALELNTFIDRTLRMLERYAGARTIILSAFTPEVCILLALKQKAYPVLFITGAETPAKDDHDVRASSLDMAVRFVNQWDLAGIVVAAKPLVACPRLIGYVKGLGLVCASYGPLNEEPENVKIQADAGIDFVITDRVALISKSLEDVDS</sequence>
<dbReference type="GO" id="GO:0046475">
    <property type="term" value="P:glycerophospholipid catabolic process"/>
    <property type="evidence" value="ECO:0007669"/>
    <property type="project" value="TreeGrafter"/>
</dbReference>
<dbReference type="Gene3D" id="3.20.20.190">
    <property type="entry name" value="Phosphatidylinositol (PI) phosphodiesterase"/>
    <property type="match status" value="1"/>
</dbReference>
<keyword evidence="1" id="KW-0378">Hydrolase</keyword>
<gene>
    <name evidence="4" type="ORF">BDV95DRAFT_558334</name>
</gene>
<dbReference type="GO" id="GO:0047389">
    <property type="term" value="F:glycerophosphocholine phosphodiesterase activity"/>
    <property type="evidence" value="ECO:0007669"/>
    <property type="project" value="TreeGrafter"/>
</dbReference>
<dbReference type="Pfam" id="PF03009">
    <property type="entry name" value="GDPD"/>
    <property type="match status" value="1"/>
</dbReference>
<dbReference type="InterPro" id="IPR017946">
    <property type="entry name" value="PLC-like_Pdiesterase_TIM-brl"/>
</dbReference>
<organism evidence="4 5">
    <name type="scientific">Massariosphaeria phaeospora</name>
    <dbReference type="NCBI Taxonomy" id="100035"/>
    <lineage>
        <taxon>Eukaryota</taxon>
        <taxon>Fungi</taxon>
        <taxon>Dikarya</taxon>
        <taxon>Ascomycota</taxon>
        <taxon>Pezizomycotina</taxon>
        <taxon>Dothideomycetes</taxon>
        <taxon>Pleosporomycetidae</taxon>
        <taxon>Pleosporales</taxon>
        <taxon>Pleosporales incertae sedis</taxon>
        <taxon>Massariosphaeria</taxon>
    </lineage>
</organism>
<dbReference type="InterPro" id="IPR030395">
    <property type="entry name" value="GP_PDE_dom"/>
</dbReference>
<evidence type="ECO:0000256" key="2">
    <source>
        <dbReference type="SAM" id="MobiDB-lite"/>
    </source>
</evidence>
<feature type="region of interest" description="Disordered" evidence="2">
    <location>
        <begin position="66"/>
        <end position="103"/>
    </location>
</feature>
<dbReference type="PANTHER" id="PTHR22958:SF1">
    <property type="entry name" value="GLYCEROPHOSPHOCHOLINE PHOSPHODIESTERASE GPCPD1"/>
    <property type="match status" value="1"/>
</dbReference>
<keyword evidence="5" id="KW-1185">Reference proteome</keyword>
<feature type="domain" description="GP-PDE" evidence="3">
    <location>
        <begin position="1"/>
        <end position="308"/>
    </location>
</feature>